<evidence type="ECO:0000313" key="6">
    <source>
        <dbReference type="Proteomes" id="UP000183077"/>
    </source>
</evidence>
<dbReference type="InterPro" id="IPR025269">
    <property type="entry name" value="SAM-like_dom"/>
</dbReference>
<sequence>MLEKRLSISFFLKKGRDGGDLRMVYLRIIVDGIARETSINHKWDINRWNQKSGRALGTKEEARTLNFLLDTIVSKINHYKLELLSNGQPITTSVLMDYVQGKGTGKVKVLEEFQKHNDEVLKLVPKEYAPGTYERYVTARSHVGEFIKKVYNKDDIEFRELDHEFILEYEHYLKTVRACSNNTTIKYISNFKKIVLRAVAKGIISSNPFAQYKPKKSKLNKKPLSREELSILESKEIDNERLSIVRDVFVFQCYTGLAYIDVFQLKKSDITKDVEGNLWIRTNRQKTDANITIPLLPKAIEIMEKYKNHPDCIGKDVVLPVRSNQKMNAYLKEISSLCEISELNTHKARRTFGSTVTLGNGVPIHVVKEMLGHHSVKQTEEYALTEEEAIKSEMQILKGKLEGQATKKTPEYKNLLEKLESLNLNQEKLTQLIDIITKLV</sequence>
<dbReference type="CDD" id="cd01185">
    <property type="entry name" value="INTN1_C_like"/>
    <property type="match status" value="1"/>
</dbReference>
<name>A0A1H6WML5_9FLAO</name>
<dbReference type="Pfam" id="PF00589">
    <property type="entry name" value="Phage_integrase"/>
    <property type="match status" value="1"/>
</dbReference>
<dbReference type="PANTHER" id="PTHR30349:SF64">
    <property type="entry name" value="PROPHAGE INTEGRASE INTD-RELATED"/>
    <property type="match status" value="1"/>
</dbReference>
<organism evidence="5 6">
    <name type="scientific">Myroides marinus</name>
    <dbReference type="NCBI Taxonomy" id="703342"/>
    <lineage>
        <taxon>Bacteria</taxon>
        <taxon>Pseudomonadati</taxon>
        <taxon>Bacteroidota</taxon>
        <taxon>Flavobacteriia</taxon>
        <taxon>Flavobacteriales</taxon>
        <taxon>Flavobacteriaceae</taxon>
        <taxon>Myroides</taxon>
    </lineage>
</organism>
<dbReference type="InterPro" id="IPR002104">
    <property type="entry name" value="Integrase_catalytic"/>
</dbReference>
<dbReference type="InterPro" id="IPR050090">
    <property type="entry name" value="Tyrosine_recombinase_XerCD"/>
</dbReference>
<dbReference type="InterPro" id="IPR011010">
    <property type="entry name" value="DNA_brk_join_enz"/>
</dbReference>
<evidence type="ECO:0000256" key="1">
    <source>
        <dbReference type="ARBA" id="ARBA00008857"/>
    </source>
</evidence>
<evidence type="ECO:0000256" key="3">
    <source>
        <dbReference type="ARBA" id="ARBA00023172"/>
    </source>
</evidence>
<comment type="similarity">
    <text evidence="1">Belongs to the 'phage' integrase family.</text>
</comment>
<evidence type="ECO:0000313" key="5">
    <source>
        <dbReference type="EMBL" id="SEJ14010.1"/>
    </source>
</evidence>
<keyword evidence="3" id="KW-0233">DNA recombination</keyword>
<dbReference type="PANTHER" id="PTHR30349">
    <property type="entry name" value="PHAGE INTEGRASE-RELATED"/>
    <property type="match status" value="1"/>
</dbReference>
<protein>
    <submittedName>
        <fullName evidence="5">Site-specific recombinase XerD</fullName>
    </submittedName>
</protein>
<dbReference type="GO" id="GO:0015074">
    <property type="term" value="P:DNA integration"/>
    <property type="evidence" value="ECO:0007669"/>
    <property type="project" value="InterPro"/>
</dbReference>
<dbReference type="InterPro" id="IPR013762">
    <property type="entry name" value="Integrase-like_cat_sf"/>
</dbReference>
<reference evidence="5 6" key="1">
    <citation type="submission" date="2016-10" db="EMBL/GenBank/DDBJ databases">
        <authorList>
            <person name="de Groot N.N."/>
        </authorList>
    </citation>
    <scope>NUCLEOTIDE SEQUENCE [LARGE SCALE GENOMIC DNA]</scope>
    <source>
        <strain evidence="5 6">DSM 23048</strain>
    </source>
</reference>
<dbReference type="GO" id="GO:0003677">
    <property type="term" value="F:DNA binding"/>
    <property type="evidence" value="ECO:0007669"/>
    <property type="project" value="UniProtKB-KW"/>
</dbReference>
<dbReference type="PROSITE" id="PS51898">
    <property type="entry name" value="TYR_RECOMBINASE"/>
    <property type="match status" value="1"/>
</dbReference>
<keyword evidence="2" id="KW-0238">DNA-binding</keyword>
<dbReference type="Pfam" id="PF13102">
    <property type="entry name" value="Phage_int_SAM_5"/>
    <property type="match status" value="1"/>
</dbReference>
<dbReference type="Proteomes" id="UP000183077">
    <property type="component" value="Unassembled WGS sequence"/>
</dbReference>
<dbReference type="AlphaFoldDB" id="A0A1H6WML5"/>
<dbReference type="GeneID" id="82257821"/>
<proteinExistence type="inferred from homology"/>
<gene>
    <name evidence="5" type="ORF">SAMN04488018_11381</name>
</gene>
<accession>A0A1H6WML5</accession>
<dbReference type="Gene3D" id="1.10.443.10">
    <property type="entry name" value="Intergrase catalytic core"/>
    <property type="match status" value="1"/>
</dbReference>
<dbReference type="EMBL" id="FNYS01000013">
    <property type="protein sequence ID" value="SEJ14010.1"/>
    <property type="molecule type" value="Genomic_DNA"/>
</dbReference>
<dbReference type="InterPro" id="IPR035386">
    <property type="entry name" value="Arm-DNA-bind_5"/>
</dbReference>
<evidence type="ECO:0000259" key="4">
    <source>
        <dbReference type="PROSITE" id="PS51898"/>
    </source>
</evidence>
<dbReference type="SUPFAM" id="SSF56349">
    <property type="entry name" value="DNA breaking-rejoining enzymes"/>
    <property type="match status" value="1"/>
</dbReference>
<dbReference type="GO" id="GO:0006310">
    <property type="term" value="P:DNA recombination"/>
    <property type="evidence" value="ECO:0007669"/>
    <property type="project" value="UniProtKB-KW"/>
</dbReference>
<feature type="domain" description="Tyr recombinase" evidence="4">
    <location>
        <begin position="218"/>
        <end position="395"/>
    </location>
</feature>
<dbReference type="RefSeq" id="WP_074746856.1">
    <property type="nucleotide sequence ID" value="NZ_FNYS01000013.1"/>
</dbReference>
<dbReference type="InterPro" id="IPR010998">
    <property type="entry name" value="Integrase_recombinase_N"/>
</dbReference>
<evidence type="ECO:0000256" key="2">
    <source>
        <dbReference type="ARBA" id="ARBA00023125"/>
    </source>
</evidence>
<dbReference type="Gene3D" id="1.10.150.130">
    <property type="match status" value="1"/>
</dbReference>
<dbReference type="Pfam" id="PF17293">
    <property type="entry name" value="Arm-DNA-bind_5"/>
    <property type="match status" value="1"/>
</dbReference>